<dbReference type="Proteomes" id="UP000189229">
    <property type="component" value="Unassembled WGS sequence"/>
</dbReference>
<organism evidence="1 2">
    <name type="scientific">Mycobacterium kansasii</name>
    <dbReference type="NCBI Taxonomy" id="1768"/>
    <lineage>
        <taxon>Bacteria</taxon>
        <taxon>Bacillati</taxon>
        <taxon>Actinomycetota</taxon>
        <taxon>Actinomycetes</taxon>
        <taxon>Mycobacteriales</taxon>
        <taxon>Mycobacteriaceae</taxon>
        <taxon>Mycobacterium</taxon>
    </lineage>
</organism>
<proteinExistence type="predicted"/>
<evidence type="ECO:0000313" key="2">
    <source>
        <dbReference type="Proteomes" id="UP000189229"/>
    </source>
</evidence>
<sequence length="79" mass="8362">MDHTLGDDFNSGMSTGLAQIAVPAADGWLITALATFPAGVSSPDSCLTGDTRQVERWAPATNGPEVSLRCALAFRQNRR</sequence>
<protein>
    <submittedName>
        <fullName evidence="1">Uncharacterized protein</fullName>
    </submittedName>
</protein>
<name>A0A1V3X4Q7_MYCKA</name>
<gene>
    <name evidence="1" type="ORF">BZL30_4945</name>
</gene>
<dbReference type="AlphaFoldDB" id="A0A1V3X4Q7"/>
<reference evidence="1 2" key="1">
    <citation type="submission" date="2017-02" db="EMBL/GenBank/DDBJ databases">
        <title>Complete genome sequences of Mycobacterium kansasii strains isolated from rhesus macaques.</title>
        <authorList>
            <person name="Panda A."/>
            <person name="Nagaraj S."/>
            <person name="Zhao X."/>
            <person name="Tettelin H."/>
            <person name="Detolla L.J."/>
        </authorList>
    </citation>
    <scope>NUCLEOTIDE SEQUENCE [LARGE SCALE GENOMIC DNA]</scope>
    <source>
        <strain evidence="1 2">11-3813</strain>
    </source>
</reference>
<dbReference type="EMBL" id="MVBM01000004">
    <property type="protein sequence ID" value="OOK74179.1"/>
    <property type="molecule type" value="Genomic_DNA"/>
</dbReference>
<accession>A0A1V3X4Q7</accession>
<comment type="caution">
    <text evidence="1">The sequence shown here is derived from an EMBL/GenBank/DDBJ whole genome shotgun (WGS) entry which is preliminary data.</text>
</comment>
<evidence type="ECO:0000313" key="1">
    <source>
        <dbReference type="EMBL" id="OOK74179.1"/>
    </source>
</evidence>